<name>A0A0Q9YU28_9GAMM</name>
<sequence length="238" mass="25469">MNPKPTFLAIDTSTEACSAAILHANGCVWRDEMTPKAHTTLLIPMIEALLAETGLKLADMAAIAVTRGPGSFTGVRIGVGIAQGIGFGLNKPVYEISSLEALAAHTAFPGRVIAAIDARMQEVYTATYCRQHNVISVEGCEVLCSPATLMGHALQYADESAVLLAGTGWGAYEPTFPLPAGWQIKPNQYPHAKAVAELAYQQWLQGKKGVGADSLQPVYLRDNVAEKSKKVKLLHIDK</sequence>
<keyword evidence="6" id="KW-0808">Transferase</keyword>
<gene>
    <name evidence="5" type="primary">tsaB</name>
    <name evidence="6" type="ORF">HT99x_006700</name>
    <name evidence="5" type="ORF">HT99x_01774</name>
</gene>
<dbReference type="SUPFAM" id="SSF53067">
    <property type="entry name" value="Actin-like ATPase domain"/>
    <property type="match status" value="2"/>
</dbReference>
<comment type="similarity">
    <text evidence="1">Belongs to the KAE1 / TsaD family. TsaB subfamily.</text>
</comment>
<dbReference type="CDD" id="cd24032">
    <property type="entry name" value="ASKHA_NBD_TsaB"/>
    <property type="match status" value="1"/>
</dbReference>
<reference evidence="6" key="2">
    <citation type="journal article" date="2016" name="Genome Announc.">
        <title>Draft Genome Sequences of Two Novel Amoeba-Resistant Intranuclear Bacteria, 'Candidatus Berkiella cookevillensis' and 'Candidatus Berkiella aquae'.</title>
        <authorList>
            <person name="Mehari Y.T."/>
            <person name="Arivett B.A."/>
            <person name="Farone A.L."/>
            <person name="Gunderson J.H."/>
            <person name="Farone M.B."/>
        </authorList>
    </citation>
    <scope>NUCLEOTIDE SEQUENCE</scope>
    <source>
        <strain evidence="6">HT99</strain>
    </source>
</reference>
<keyword evidence="7" id="KW-1185">Reference proteome</keyword>
<dbReference type="Gene3D" id="3.30.420.40">
    <property type="match status" value="2"/>
</dbReference>
<organism evidence="5">
    <name type="scientific">Candidatus Berkiella aquae</name>
    <dbReference type="NCBI Taxonomy" id="295108"/>
    <lineage>
        <taxon>Bacteria</taxon>
        <taxon>Pseudomonadati</taxon>
        <taxon>Pseudomonadota</taxon>
        <taxon>Gammaproteobacteria</taxon>
        <taxon>Candidatus Berkiellales</taxon>
        <taxon>Candidatus Berkiellaceae</taxon>
        <taxon>Candidatus Berkiella</taxon>
    </lineage>
</organism>
<proteinExistence type="inferred from homology"/>
<evidence type="ECO:0000259" key="4">
    <source>
        <dbReference type="Pfam" id="PF00814"/>
    </source>
</evidence>
<dbReference type="Proteomes" id="UP000051497">
    <property type="component" value="Unassembled WGS sequence"/>
</dbReference>
<dbReference type="GO" id="GO:0016746">
    <property type="term" value="F:acyltransferase activity"/>
    <property type="evidence" value="ECO:0007669"/>
    <property type="project" value="UniProtKB-KW"/>
</dbReference>
<dbReference type="AlphaFoldDB" id="A0A0Q9YU28"/>
<dbReference type="InterPro" id="IPR000905">
    <property type="entry name" value="Gcp-like_dom"/>
</dbReference>
<evidence type="ECO:0000313" key="5">
    <source>
        <dbReference type="EMBL" id="KRG21218.1"/>
    </source>
</evidence>
<dbReference type="PANTHER" id="PTHR11735:SF11">
    <property type="entry name" value="TRNA THREONYLCARBAMOYLADENOSINE BIOSYNTHESIS PROTEIN TSAB"/>
    <property type="match status" value="1"/>
</dbReference>
<dbReference type="GO" id="GO:0002949">
    <property type="term" value="P:tRNA threonylcarbamoyladenosine modification"/>
    <property type="evidence" value="ECO:0007669"/>
    <property type="project" value="InterPro"/>
</dbReference>
<evidence type="ECO:0000256" key="3">
    <source>
        <dbReference type="ARBA" id="ARBA00032446"/>
    </source>
</evidence>
<accession>A0A0Q9YU28</accession>
<evidence type="ECO:0000313" key="6">
    <source>
        <dbReference type="EMBL" id="MCS5711115.1"/>
    </source>
</evidence>
<dbReference type="NCBIfam" id="TIGR03725">
    <property type="entry name" value="T6A_YeaZ"/>
    <property type="match status" value="1"/>
</dbReference>
<protein>
    <recommendedName>
        <fullName evidence="2">tRNA threonylcarbamoyladenosine biosynthesis protein TsaB</fullName>
    </recommendedName>
    <alternativeName>
        <fullName evidence="3">t(6)A37 threonylcarbamoyladenosine biosynthesis protein TsaB</fullName>
    </alternativeName>
</protein>
<dbReference type="OrthoDB" id="9809995at2"/>
<dbReference type="EMBL" id="LKAJ01000006">
    <property type="protein sequence ID" value="KRG21218.1"/>
    <property type="molecule type" value="Genomic_DNA"/>
</dbReference>
<feature type="domain" description="Gcp-like" evidence="4">
    <location>
        <begin position="33"/>
        <end position="226"/>
    </location>
</feature>
<reference evidence="6" key="3">
    <citation type="submission" date="2021-06" db="EMBL/GenBank/DDBJ databases">
        <title>Genomic Description and Analysis of Intracellular Bacteria, Candidatus Berkiella cookevillensis and Candidatus Berkiella aquae.</title>
        <authorList>
            <person name="Kidane D.T."/>
            <person name="Mehari Y.T."/>
            <person name="Rice F.C."/>
            <person name="Arivett B.A."/>
            <person name="Farone A.L."/>
            <person name="Berk S.G."/>
            <person name="Farone M.B."/>
        </authorList>
    </citation>
    <scope>NUCLEOTIDE SEQUENCE</scope>
    <source>
        <strain evidence="6">HT99</strain>
    </source>
</reference>
<dbReference type="RefSeq" id="WP_075066393.1">
    <property type="nucleotide sequence ID" value="NZ_LKAJ02000001.1"/>
</dbReference>
<comment type="caution">
    <text evidence="5">The sequence shown here is derived from an EMBL/GenBank/DDBJ whole genome shotgun (WGS) entry which is preliminary data.</text>
</comment>
<evidence type="ECO:0000256" key="1">
    <source>
        <dbReference type="ARBA" id="ARBA00010493"/>
    </source>
</evidence>
<dbReference type="InterPro" id="IPR022496">
    <property type="entry name" value="T6A_TsaB"/>
</dbReference>
<dbReference type="STRING" id="295108.HT99x_01774"/>
<dbReference type="EMBL" id="LKAJ02000001">
    <property type="protein sequence ID" value="MCS5711115.1"/>
    <property type="molecule type" value="Genomic_DNA"/>
</dbReference>
<evidence type="ECO:0000313" key="7">
    <source>
        <dbReference type="Proteomes" id="UP000051497"/>
    </source>
</evidence>
<dbReference type="PATRIC" id="fig|1590043.3.peg.1810"/>
<dbReference type="InterPro" id="IPR043129">
    <property type="entry name" value="ATPase_NBD"/>
</dbReference>
<dbReference type="Pfam" id="PF00814">
    <property type="entry name" value="TsaD"/>
    <property type="match status" value="1"/>
</dbReference>
<evidence type="ECO:0000256" key="2">
    <source>
        <dbReference type="ARBA" id="ARBA00019012"/>
    </source>
</evidence>
<dbReference type="PANTHER" id="PTHR11735">
    <property type="entry name" value="TRNA N6-ADENOSINE THREONYLCARBAMOYLTRANSFERASE"/>
    <property type="match status" value="1"/>
</dbReference>
<keyword evidence="6" id="KW-0012">Acyltransferase</keyword>
<dbReference type="GO" id="GO:0005829">
    <property type="term" value="C:cytosol"/>
    <property type="evidence" value="ECO:0007669"/>
    <property type="project" value="TreeGrafter"/>
</dbReference>
<reference evidence="5" key="1">
    <citation type="submission" date="2015-09" db="EMBL/GenBank/DDBJ databases">
        <title>Draft Genome Sequences of Two Novel Amoeba-resistant Intranuclear Bacteria, Candidatus Berkiella cookevillensis and Candidatus Berkiella aquae.</title>
        <authorList>
            <person name="Mehari Y.T."/>
            <person name="Arivett B.A."/>
            <person name="Farone A.L."/>
            <person name="Gunderson J.H."/>
            <person name="Farone M.B."/>
        </authorList>
    </citation>
    <scope>NUCLEOTIDE SEQUENCE [LARGE SCALE GENOMIC DNA]</scope>
    <source>
        <strain evidence="5">HT99</strain>
    </source>
</reference>